<dbReference type="PANTHER" id="PTHR23416">
    <property type="entry name" value="SIALIC ACID SYNTHASE-RELATED"/>
    <property type="match status" value="1"/>
</dbReference>
<dbReference type="Pfam" id="PF14602">
    <property type="entry name" value="Hexapep_2"/>
    <property type="match status" value="2"/>
</dbReference>
<keyword evidence="3" id="KW-0472">Membrane</keyword>
<dbReference type="RefSeq" id="WP_072865821.1">
    <property type="nucleotide sequence ID" value="NZ_FQUX01000016.1"/>
</dbReference>
<keyword evidence="3" id="KW-0812">Transmembrane</keyword>
<evidence type="ECO:0000256" key="3">
    <source>
        <dbReference type="SAM" id="Phobius"/>
    </source>
</evidence>
<dbReference type="InterPro" id="IPR051159">
    <property type="entry name" value="Hexapeptide_acetyltransf"/>
</dbReference>
<accession>A0A1M5HNI7</accession>
<dbReference type="Proteomes" id="UP000184406">
    <property type="component" value="Unassembled WGS sequence"/>
</dbReference>
<dbReference type="InterPro" id="IPR001451">
    <property type="entry name" value="Hexapep"/>
</dbReference>
<keyword evidence="3" id="KW-1133">Transmembrane helix</keyword>
<dbReference type="InterPro" id="IPR011004">
    <property type="entry name" value="Trimer_LpxA-like_sf"/>
</dbReference>
<gene>
    <name evidence="4" type="ORF">SAMN03080594_11627</name>
</gene>
<name>A0A1M5HNI7_9FLAO</name>
<comment type="similarity">
    <text evidence="1">Belongs to the transferase hexapeptide repeat family.</text>
</comment>
<dbReference type="CDD" id="cd05825">
    <property type="entry name" value="LbH_wcaF_like"/>
    <property type="match status" value="1"/>
</dbReference>
<keyword evidence="5" id="KW-1185">Reference proteome</keyword>
<protein>
    <submittedName>
        <fullName evidence="4">Putative colanic acid biosynthesis acetyltransferase WcaF</fullName>
    </submittedName>
</protein>
<dbReference type="GO" id="GO:0005829">
    <property type="term" value="C:cytosol"/>
    <property type="evidence" value="ECO:0007669"/>
    <property type="project" value="TreeGrafter"/>
</dbReference>
<dbReference type="AlphaFoldDB" id="A0A1M5HNI7"/>
<evidence type="ECO:0000256" key="1">
    <source>
        <dbReference type="ARBA" id="ARBA00007274"/>
    </source>
</evidence>
<proteinExistence type="inferred from homology"/>
<sequence length="178" mass="19804">MDLSKYKEPKPKYLKRIIWYVVNRTIFYCIPGIPFRYMRNLILRAFGAKIPLNTLVYSSCKIWAPWNLEIGKNSCVGPNTELYNKAAIIIGDNSVVSQGTKLYTASHDITDMKHPLIMYPIHIGDKSWIAADCFVGPGVTVGEGAVAGARAVVFKDVAPWTVVGGNPAKFIKNREIKG</sequence>
<feature type="transmembrane region" description="Helical" evidence="3">
    <location>
        <begin position="17"/>
        <end position="35"/>
    </location>
</feature>
<organism evidence="4 5">
    <name type="scientific">Arenibacter palladensis</name>
    <dbReference type="NCBI Taxonomy" id="237373"/>
    <lineage>
        <taxon>Bacteria</taxon>
        <taxon>Pseudomonadati</taxon>
        <taxon>Bacteroidota</taxon>
        <taxon>Flavobacteriia</taxon>
        <taxon>Flavobacteriales</taxon>
        <taxon>Flavobacteriaceae</taxon>
        <taxon>Arenibacter</taxon>
    </lineage>
</organism>
<evidence type="ECO:0000313" key="5">
    <source>
        <dbReference type="Proteomes" id="UP000184406"/>
    </source>
</evidence>
<reference evidence="5" key="1">
    <citation type="submission" date="2016-11" db="EMBL/GenBank/DDBJ databases">
        <authorList>
            <person name="Varghese N."/>
            <person name="Submissions S."/>
        </authorList>
    </citation>
    <scope>NUCLEOTIDE SEQUENCE [LARGE SCALE GENOMIC DNA]</scope>
    <source>
        <strain evidence="5">DSM 17539</strain>
    </source>
</reference>
<dbReference type="EMBL" id="FQUX01000016">
    <property type="protein sequence ID" value="SHG17481.1"/>
    <property type="molecule type" value="Genomic_DNA"/>
</dbReference>
<dbReference type="PANTHER" id="PTHR23416:SF23">
    <property type="entry name" value="ACETYLTRANSFERASE C18B11.09C-RELATED"/>
    <property type="match status" value="1"/>
</dbReference>
<evidence type="ECO:0000313" key="4">
    <source>
        <dbReference type="EMBL" id="SHG17481.1"/>
    </source>
</evidence>
<dbReference type="SUPFAM" id="SSF51161">
    <property type="entry name" value="Trimeric LpxA-like enzymes"/>
    <property type="match status" value="1"/>
</dbReference>
<dbReference type="Gene3D" id="2.160.10.10">
    <property type="entry name" value="Hexapeptide repeat proteins"/>
    <property type="match status" value="1"/>
</dbReference>
<keyword evidence="2 4" id="KW-0808">Transferase</keyword>
<dbReference type="GO" id="GO:0008374">
    <property type="term" value="F:O-acyltransferase activity"/>
    <property type="evidence" value="ECO:0007669"/>
    <property type="project" value="TreeGrafter"/>
</dbReference>
<dbReference type="OrthoDB" id="9814490at2"/>
<evidence type="ECO:0000256" key="2">
    <source>
        <dbReference type="ARBA" id="ARBA00022679"/>
    </source>
</evidence>